<accession>A0A9K3PI09</accession>
<dbReference type="EMBL" id="JAGRRH010000020">
    <property type="protein sequence ID" value="KAG7347486.1"/>
    <property type="molecule type" value="Genomic_DNA"/>
</dbReference>
<feature type="region of interest" description="Disordered" evidence="1">
    <location>
        <begin position="339"/>
        <end position="419"/>
    </location>
</feature>
<keyword evidence="3" id="KW-0732">Signal</keyword>
<evidence type="ECO:0000313" key="5">
    <source>
        <dbReference type="Proteomes" id="UP000693970"/>
    </source>
</evidence>
<proteinExistence type="predicted"/>
<reference evidence="4" key="2">
    <citation type="submission" date="2021-04" db="EMBL/GenBank/DDBJ databases">
        <authorList>
            <person name="Podell S."/>
        </authorList>
    </citation>
    <scope>NUCLEOTIDE SEQUENCE</scope>
    <source>
        <strain evidence="4">Hildebrandi</strain>
    </source>
</reference>
<keyword evidence="5" id="KW-1185">Reference proteome</keyword>
<evidence type="ECO:0000313" key="4">
    <source>
        <dbReference type="EMBL" id="KAG7347486.1"/>
    </source>
</evidence>
<feature type="compositionally biased region" description="Basic and acidic residues" evidence="1">
    <location>
        <begin position="342"/>
        <end position="351"/>
    </location>
</feature>
<organism evidence="4 5">
    <name type="scientific">Nitzschia inconspicua</name>
    <dbReference type="NCBI Taxonomy" id="303405"/>
    <lineage>
        <taxon>Eukaryota</taxon>
        <taxon>Sar</taxon>
        <taxon>Stramenopiles</taxon>
        <taxon>Ochrophyta</taxon>
        <taxon>Bacillariophyta</taxon>
        <taxon>Bacillariophyceae</taxon>
        <taxon>Bacillariophycidae</taxon>
        <taxon>Bacillariales</taxon>
        <taxon>Bacillariaceae</taxon>
        <taxon>Nitzschia</taxon>
    </lineage>
</organism>
<feature type="compositionally biased region" description="Basic residues" evidence="1">
    <location>
        <begin position="352"/>
        <end position="377"/>
    </location>
</feature>
<feature type="signal peptide" evidence="3">
    <location>
        <begin position="1"/>
        <end position="19"/>
    </location>
</feature>
<dbReference type="AlphaFoldDB" id="A0A9K3PI09"/>
<evidence type="ECO:0000256" key="1">
    <source>
        <dbReference type="SAM" id="MobiDB-lite"/>
    </source>
</evidence>
<protein>
    <submittedName>
        <fullName evidence="4">Uncharacterized protein</fullName>
    </submittedName>
</protein>
<keyword evidence="2" id="KW-1133">Transmembrane helix</keyword>
<feature type="compositionally biased region" description="Polar residues" evidence="1">
    <location>
        <begin position="404"/>
        <end position="419"/>
    </location>
</feature>
<dbReference type="Proteomes" id="UP000693970">
    <property type="component" value="Unassembled WGS sequence"/>
</dbReference>
<feature type="chain" id="PRO_5039948756" evidence="3">
    <location>
        <begin position="20"/>
        <end position="419"/>
    </location>
</feature>
<dbReference type="OrthoDB" id="44024at2759"/>
<reference evidence="4" key="1">
    <citation type="journal article" date="2021" name="Sci. Rep.">
        <title>Diploid genomic architecture of Nitzschia inconspicua, an elite biomass production diatom.</title>
        <authorList>
            <person name="Oliver A."/>
            <person name="Podell S."/>
            <person name="Pinowska A."/>
            <person name="Traller J.C."/>
            <person name="Smith S.R."/>
            <person name="McClure R."/>
            <person name="Beliaev A."/>
            <person name="Bohutskyi P."/>
            <person name="Hill E.A."/>
            <person name="Rabines A."/>
            <person name="Zheng H."/>
            <person name="Allen L.Z."/>
            <person name="Kuo A."/>
            <person name="Grigoriev I.V."/>
            <person name="Allen A.E."/>
            <person name="Hazlebeck D."/>
            <person name="Allen E.E."/>
        </authorList>
    </citation>
    <scope>NUCLEOTIDE SEQUENCE</scope>
    <source>
        <strain evidence="4">Hildebrandi</strain>
    </source>
</reference>
<feature type="transmembrane region" description="Helical" evidence="2">
    <location>
        <begin position="285"/>
        <end position="304"/>
    </location>
</feature>
<comment type="caution">
    <text evidence="4">The sequence shown here is derived from an EMBL/GenBank/DDBJ whole genome shotgun (WGS) entry which is preliminary data.</text>
</comment>
<gene>
    <name evidence="4" type="ORF">IV203_016191</name>
</gene>
<evidence type="ECO:0000256" key="3">
    <source>
        <dbReference type="SAM" id="SignalP"/>
    </source>
</evidence>
<keyword evidence="2" id="KW-0472">Membrane</keyword>
<name>A0A9K3PI09_9STRA</name>
<evidence type="ECO:0000256" key="2">
    <source>
        <dbReference type="SAM" id="Phobius"/>
    </source>
</evidence>
<keyword evidence="2" id="KW-0812">Transmembrane</keyword>
<sequence length="419" mass="48178">MMFLWTAQLLLLAVTVVQAERDTLSANILSKYWIDARDVLEELDDYQALWIKVHGCVWSECAIDNNDDDGENRDGDEQWYLARTQDFCANVAFSLYGIPKNHISLFSCSRGNYINSFFTYGGADTLLKALGKTPKIYYDGEYVDGYYNSNYGYNSSNSDCVVDEDAYMSSTMGCSAGGKFAIAAFEGEYCHGTDFYDIIDPFQNYNRQMNRIGCHKIWGRGFGNRQAATMLLSNSWSCDLDLYPNGCPDPYGQKARYDYALRAVAHGQSPSWAVTNMKLKRPLRILSWFMLIMGVFLLIFGYNVQNRERMSMNGGGLKGFFRVLSEDIHAYRKELARKRREAKLASKERRSERKKRDKKKKKKKKESRRSSSRGRRNRDRDRDNGIELSQTASSEYEAYDEGRLNSSPRRYSNRGSELL</sequence>